<reference evidence="5 6" key="1">
    <citation type="submission" date="2014-02" db="EMBL/GenBank/DDBJ databases">
        <title>Transposable element dynamics among asymbiotic and ectomycorrhizal Amanita fungi.</title>
        <authorList>
            <consortium name="DOE Joint Genome Institute"/>
            <person name="Hess J."/>
            <person name="Skrede I."/>
            <person name="Wolfe B."/>
            <person name="LaButti K."/>
            <person name="Ohm R.A."/>
            <person name="Grigoriev I.V."/>
            <person name="Pringle A."/>
        </authorList>
    </citation>
    <scope>NUCLEOTIDE SEQUENCE [LARGE SCALE GENOMIC DNA]</scope>
    <source>
        <strain evidence="5 6">SKay4041</strain>
    </source>
</reference>
<name>A0A2A9NUR2_9AGAR</name>
<keyword evidence="6" id="KW-1185">Reference proteome</keyword>
<dbReference type="GO" id="GO:0005770">
    <property type="term" value="C:late endosome"/>
    <property type="evidence" value="ECO:0007669"/>
    <property type="project" value="TreeGrafter"/>
</dbReference>
<evidence type="ECO:0000256" key="1">
    <source>
        <dbReference type="ARBA" id="ARBA00009422"/>
    </source>
</evidence>
<dbReference type="PANTHER" id="PTHR12616:SF8">
    <property type="entry name" value="VACUOLAR PROTEIN SORTING-ASSOCIATED PROTEIN 8 HOMOLOG"/>
    <property type="match status" value="1"/>
</dbReference>
<sequence>MAAPSQDDTELPEYWKHIEDDDVETPVFENAGEYSSRMEELFADADRDLEDQSDDEEFLYTGVDANNTSAGYNDQLRDILGPEMGDNEDKEVLQPEHLSLDIGQEIKKQEFESDIINPVESEPEAVSHESSHSSPSAPTETSPVEPPTAATINVKQPHPFLHPSVSRLRSYDPSRSGSRMPQLDEGLGLTLSLPSGGLMPVSSHVSTISHESYPLSPLPESLDTGEKALDHKNVVEPREVFKWTELNAIAQVLYSSKPPKASSVLGTTKVGRPTALVANGLICIGMDDGAIFVYDFKQNLQCICGSNLNAKGHSVGPVTALALSHDHTYVASGHTTGHIFLYNLPEASSPVRSVLPITFAAVASGRKEGHLQGSGVVSVGFIGGRHTALVSADEHGLAFYHNLGKVLFVEASDTLRILGRYPEVSQVMTGSSQTMLTHALNRRKARYTILAMAPLPLGPSPHITDTYQLIAMLTPTKLVVVGLGPSPKTWFKYLRDVDEGSSSTARSKHGNLAWYPSVSQSNATSSDDIRVGEPLGSTDPMLVYTWGNSIHLIKIREAKIKQVIRNSKQGKSKEVDVGNIVYDHVCRWTTHDDVLFVQWLNTNQLFIVTPTSLDVYEARTGKAIEHVPFDSSTLTSLNANKGTADQWNTNVAHSVRVYKSKIFLLGHDKIQVGTLMTWADQILSRVQNGDFLNGIEIARSFYLDEAPGNRNGLPIDPDLRRTVIGQRMQALMHASAQYAFSEERMRDSTHFTPDNRGVDRTSLFEGLVAVSCRACISLGDFEFLFEDLFQEYDEAGITRIYLLQLQAFVLDGSIHYVPPRITQRLIALHEEDGRPDYIERIIWHIDPACLDINQTIRLCQQHHLYDALIYVYASALRDYVSPIVEFLEIIRQKIRSQTSNGMTRASSASNAYQYAYKVYPYLETILIGHIYPSNEPLSDEDGLRAKKDIYTFLLSGRSCMWPPTGAGARLVLTSLEEGGAEPTYPYIRLLLRFDSEWLLHALDKALETAFLDDELQASCQSLIKILSEILMSSLLDPIDATFVRIFIARNVPKYPQFLHLSSSALHQILTGLAEDCDVKTREDRQLAAESLLSIYHPNDMKSLLRLFTDAGFYRILRQRYLQDRSWPALLSTYLEDTLLEKSEAIGGINSVFSTAQRSNNGSLPPKLMTTLEKSLPNLLLTDIPNTATLVNRYCPVLHDAAVQSLDDDSQRFMYLKRLLGPEKSDKDSQSTNTLISQDTVPNHLCYLYLSLQCQYEPSKVMDTLQSLPSEKLEWNQALQTCETHKVYDAVIWGLNWRHDPQAAIKKVESYEKQLMSEVLDAERTGVNNEGQLLTIIESVVRMGISVCLLQSREASSPSRPENLWLQLLKGQIYCIQRASAVETAPIQTAILPSLRALVQETFRSLVSITSARTVSFPQLFNRLVESVSSSSGTHYTEFRSILTGMLESYRSDGDMLTITKHLVTRDLFETVAVLNRERLRGWSPSTSICKKCRKPILDKHGTTKQSNISLTTVQCNIAVSRTGALTHDECS</sequence>
<gene>
    <name evidence="5" type="ORF">AMATHDRAFT_2972</name>
</gene>
<dbReference type="InterPro" id="IPR036322">
    <property type="entry name" value="WD40_repeat_dom_sf"/>
</dbReference>
<feature type="region of interest" description="Disordered" evidence="2">
    <location>
        <begin position="121"/>
        <end position="188"/>
    </location>
</feature>
<dbReference type="GO" id="GO:0034058">
    <property type="term" value="P:endosomal vesicle fusion"/>
    <property type="evidence" value="ECO:0007669"/>
    <property type="project" value="TreeGrafter"/>
</dbReference>
<dbReference type="SUPFAM" id="SSF50978">
    <property type="entry name" value="WD40 repeat-like"/>
    <property type="match status" value="1"/>
</dbReference>
<feature type="domain" description="Vacuolar protein sorting-associated protein 8 central" evidence="3">
    <location>
        <begin position="800"/>
        <end position="1005"/>
    </location>
</feature>
<dbReference type="Pfam" id="PF12816">
    <property type="entry name" value="TPR_Vps8"/>
    <property type="match status" value="1"/>
</dbReference>
<dbReference type="InterPro" id="IPR045111">
    <property type="entry name" value="Vps41/Vps8"/>
</dbReference>
<dbReference type="STRING" id="703135.A0A2A9NUR2"/>
<dbReference type="PANTHER" id="PTHR12616">
    <property type="entry name" value="VACUOLAR PROTEIN SORTING VPS41"/>
    <property type="match status" value="1"/>
</dbReference>
<dbReference type="Pfam" id="PF23410">
    <property type="entry name" value="Beta-prop_VPS8"/>
    <property type="match status" value="1"/>
</dbReference>
<dbReference type="InterPro" id="IPR025941">
    <property type="entry name" value="Vps8_central_dom"/>
</dbReference>
<evidence type="ECO:0000256" key="2">
    <source>
        <dbReference type="SAM" id="MobiDB-lite"/>
    </source>
</evidence>
<feature type="compositionally biased region" description="Low complexity" evidence="2">
    <location>
        <begin position="132"/>
        <end position="151"/>
    </location>
</feature>
<dbReference type="OrthoDB" id="289913at2759"/>
<proteinExistence type="inferred from homology"/>
<evidence type="ECO:0000313" key="5">
    <source>
        <dbReference type="EMBL" id="PFH51516.1"/>
    </source>
</evidence>
<organism evidence="5 6">
    <name type="scientific">Amanita thiersii Skay4041</name>
    <dbReference type="NCBI Taxonomy" id="703135"/>
    <lineage>
        <taxon>Eukaryota</taxon>
        <taxon>Fungi</taxon>
        <taxon>Dikarya</taxon>
        <taxon>Basidiomycota</taxon>
        <taxon>Agaricomycotina</taxon>
        <taxon>Agaricomycetes</taxon>
        <taxon>Agaricomycetidae</taxon>
        <taxon>Agaricales</taxon>
        <taxon>Pluteineae</taxon>
        <taxon>Amanitaceae</taxon>
        <taxon>Amanita</taxon>
    </lineage>
</organism>
<dbReference type="GO" id="GO:0030897">
    <property type="term" value="C:HOPS complex"/>
    <property type="evidence" value="ECO:0007669"/>
    <property type="project" value="TreeGrafter"/>
</dbReference>
<evidence type="ECO:0000313" key="6">
    <source>
        <dbReference type="Proteomes" id="UP000242287"/>
    </source>
</evidence>
<dbReference type="InterPro" id="IPR059070">
    <property type="entry name" value="TPR_VPS8_2"/>
</dbReference>
<dbReference type="Pfam" id="PF25066">
    <property type="entry name" value="TPR_VPS8_2"/>
    <property type="match status" value="1"/>
</dbReference>
<feature type="domain" description="VPS8-like TPR-like repeats" evidence="4">
    <location>
        <begin position="1331"/>
        <end position="1478"/>
    </location>
</feature>
<dbReference type="InterPro" id="IPR015943">
    <property type="entry name" value="WD40/YVTN_repeat-like_dom_sf"/>
</dbReference>
<evidence type="ECO:0000259" key="3">
    <source>
        <dbReference type="Pfam" id="PF12816"/>
    </source>
</evidence>
<dbReference type="Gene3D" id="2.130.10.10">
    <property type="entry name" value="YVTN repeat-like/Quinoprotein amine dehydrogenase"/>
    <property type="match status" value="1"/>
</dbReference>
<dbReference type="Proteomes" id="UP000242287">
    <property type="component" value="Unassembled WGS sequence"/>
</dbReference>
<evidence type="ECO:0000259" key="4">
    <source>
        <dbReference type="Pfam" id="PF25066"/>
    </source>
</evidence>
<accession>A0A2A9NUR2</accession>
<comment type="similarity">
    <text evidence="1">Belongs to the VPS8 family.</text>
</comment>
<feature type="region of interest" description="Disordered" evidence="2">
    <location>
        <begin position="62"/>
        <end position="97"/>
    </location>
</feature>
<protein>
    <submittedName>
        <fullName evidence="5">Uncharacterized protein</fullName>
    </submittedName>
</protein>
<dbReference type="EMBL" id="KZ301987">
    <property type="protein sequence ID" value="PFH51516.1"/>
    <property type="molecule type" value="Genomic_DNA"/>
</dbReference>
<dbReference type="GO" id="GO:0006623">
    <property type="term" value="P:protein targeting to vacuole"/>
    <property type="evidence" value="ECO:0007669"/>
    <property type="project" value="InterPro"/>
</dbReference>